<feature type="domain" description="DUF7077" evidence="7">
    <location>
        <begin position="926"/>
        <end position="1039"/>
    </location>
</feature>
<evidence type="ECO:0000259" key="5">
    <source>
        <dbReference type="Pfam" id="PF12584"/>
    </source>
</evidence>
<evidence type="ECO:0000256" key="4">
    <source>
        <dbReference type="SAM" id="MobiDB-lite"/>
    </source>
</evidence>
<accession>A0A8H3FT07</accession>
<dbReference type="GO" id="GO:0005829">
    <property type="term" value="C:cytosol"/>
    <property type="evidence" value="ECO:0007669"/>
    <property type="project" value="GOC"/>
</dbReference>
<evidence type="ECO:0000256" key="3">
    <source>
        <dbReference type="ARBA" id="ARBA00023034"/>
    </source>
</evidence>
<dbReference type="Pfam" id="PF23036">
    <property type="entry name" value="TRAPPC10_1st"/>
    <property type="match status" value="1"/>
</dbReference>
<dbReference type="InterPro" id="IPR022233">
    <property type="entry name" value="TRAPPC10/Trs130_C"/>
</dbReference>
<evidence type="ECO:0000313" key="9">
    <source>
        <dbReference type="Proteomes" id="UP000664169"/>
    </source>
</evidence>
<comment type="subcellular location">
    <subcellularLocation>
        <location evidence="1">Golgi apparatus</location>
    </subcellularLocation>
</comment>
<dbReference type="GO" id="GO:0034498">
    <property type="term" value="P:early endosome to Golgi transport"/>
    <property type="evidence" value="ECO:0007669"/>
    <property type="project" value="TreeGrafter"/>
</dbReference>
<dbReference type="PANTHER" id="PTHR13251">
    <property type="entry name" value="EPILEPSY HOLOPROSENCEPHALY CANDIDATE 1/TMEM1"/>
    <property type="match status" value="1"/>
</dbReference>
<evidence type="ECO:0000259" key="6">
    <source>
        <dbReference type="Pfam" id="PF23036"/>
    </source>
</evidence>
<evidence type="ECO:0000256" key="1">
    <source>
        <dbReference type="ARBA" id="ARBA00004555"/>
    </source>
</evidence>
<organism evidence="8 9">
    <name type="scientific">Gomphillus americanus</name>
    <dbReference type="NCBI Taxonomy" id="1940652"/>
    <lineage>
        <taxon>Eukaryota</taxon>
        <taxon>Fungi</taxon>
        <taxon>Dikarya</taxon>
        <taxon>Ascomycota</taxon>
        <taxon>Pezizomycotina</taxon>
        <taxon>Lecanoromycetes</taxon>
        <taxon>OSLEUM clade</taxon>
        <taxon>Ostropomycetidae</taxon>
        <taxon>Ostropales</taxon>
        <taxon>Graphidaceae</taxon>
        <taxon>Gomphilloideae</taxon>
        <taxon>Gomphillus</taxon>
    </lineage>
</organism>
<dbReference type="PANTHER" id="PTHR13251:SF3">
    <property type="entry name" value="TRAFFICKING PROTEIN PARTICLE COMPLEX SUBUNIT 10"/>
    <property type="match status" value="1"/>
</dbReference>
<feature type="domain" description="TRAPPC10/Trs130 C-terminal" evidence="5">
    <location>
        <begin position="1245"/>
        <end position="1378"/>
    </location>
</feature>
<name>A0A8H3FT07_9LECA</name>
<keyword evidence="2" id="KW-0813">Transport</keyword>
<evidence type="ECO:0008006" key="10">
    <source>
        <dbReference type="Google" id="ProtNLM"/>
    </source>
</evidence>
<evidence type="ECO:0000259" key="7">
    <source>
        <dbReference type="Pfam" id="PF23274"/>
    </source>
</evidence>
<dbReference type="GO" id="GO:0006891">
    <property type="term" value="P:intra-Golgi vesicle-mediated transport"/>
    <property type="evidence" value="ECO:0007669"/>
    <property type="project" value="TreeGrafter"/>
</dbReference>
<evidence type="ECO:0000256" key="2">
    <source>
        <dbReference type="ARBA" id="ARBA00022448"/>
    </source>
</evidence>
<dbReference type="EMBL" id="CAJPDQ010000034">
    <property type="protein sequence ID" value="CAF9930079.1"/>
    <property type="molecule type" value="Genomic_DNA"/>
</dbReference>
<dbReference type="Pfam" id="PF23274">
    <property type="entry name" value="DUF7077"/>
    <property type="match status" value="1"/>
</dbReference>
<feature type="compositionally biased region" description="Polar residues" evidence="4">
    <location>
        <begin position="77"/>
        <end position="86"/>
    </location>
</feature>
<feature type="compositionally biased region" description="Basic and acidic residues" evidence="4">
    <location>
        <begin position="89"/>
        <end position="100"/>
    </location>
</feature>
<dbReference type="InterPro" id="IPR055505">
    <property type="entry name" value="DUF7077"/>
</dbReference>
<dbReference type="InterPro" id="IPR056913">
    <property type="entry name" value="TRAPPC10/Trs130_N"/>
</dbReference>
<dbReference type="Pfam" id="PF12584">
    <property type="entry name" value="TRAPPC10"/>
    <property type="match status" value="1"/>
</dbReference>
<sequence length="1417" mass="157775">MGTPAPTGKVKVEYSDPSGLFQLIASELHLHLPLRNLNWTSSSRPTRSIDSLYVDLVPDVKSASGSNPKRAIPGNGNPDTPSSPTPSGEFKRQDSQEPKRERRHQIPGLRRTPYLRVFLLRCDDTDTYKATARRNVREWIKSNSMASQGGSSSNNQDNHDAFEYMIIHIVLPDIQSGATWPTKASANVLEKLKSDFNSSSRNSPDRVVQIPTMKHLQVQGVTVNPVPTGAAKDVFLQDSNRAWDDLIAKMKLLILSSFDTRVKQYEEDIKEKGMQRNLPGWNFCTFFVLKEGLARGFESVGLVDDALVGYDELAVELLSVIREDSAKQSKLFREHTQDLLIEAEAALQGRELSSNRPNHRRLSTSFLSIDDKPYRELILANNISVFDFRTYIFARQIHLMLRLASLSGKALKANSSSSDLTTSRDPVILADICWRAKEFFSDMARVIRQDLKACFKAESNASAAELKARFTVTESLITSWMYKGALDVLNETRDLSLPDVAVTEISESSHPLAPVNGHEGGGVDANILQSPNRALSSAPLRCKDTLSLESVRAQAGERAPLPAGTSSLAAERAELYLIARRAFASIGGRQGWKTAWPTADYDMEKERLDEISLNDASEVEEGEDATNSAQISNSPMAGVLDSSIRTAMTNEGAFYRHWEELSLLAFMLLEAAKVQKSVYFITADIAAVRVRLGDYAYAAPFLRELGPRYAADRWHNLEAAVLDMYVFCLKRLNKPEEFIPAALQMMVKIIKAQKSPSKITSTTSRIESTPFSNINLESIVESSKALSKPVQVSLDDFFSDLKLGDCLWHSKDSDEYGVDLTFISESLGSFRINHIAIKLIGNSHSPAKEMMFSSDSYDCRHGANTVRVVSKVMAPDRYVLDSVVFTIGKIKFYSTYRGASFVDRNLDTITNKVQLLIWPSPRACIVEASMYEVIQLSQPRAIVFTISSRENDIVKAKLVVKSGTAGLRLQIYDAEMVGGESELNNAQTPSTILLDGIPKHTTVRVKIPYRVEADLKEITIRSELTYDVEGDSFIYATNHRLMAQLPLGVNVQDIFKKDALFSKFAISTSNHIPIRVLRSKLAANEFYDISTPYLYDDSMTVFAKQPASLVYRITKKNIASTPIKKRLSLEIEYQCLDEQILATASQQMGRDLIETPFHDCSTLLQTTLKEVLRDYTQEQDLGDIGLLNEIRLPVYSAPAWECILTAAPMETREELSIWLKDWYQKNNTMLIKSDGGAVIRRIEIPVEIPSLPILHTASIAIDKRPSSRLYTVGEMIVGELQISHTRDWSSADQQEQKALSFVYELETSAESWLIAGQRRGYFSAHEDEIKTFPILLLPLRAGKLMLPIVEIRSAKDGEEGEKGACETDYQDLGTAIEVAPGVTGVTLDVLTSSSGTLTGEVKVLGVERGRIDVAHGE</sequence>
<feature type="domain" description="TRAPPC10/Trs130 N-terminal" evidence="6">
    <location>
        <begin position="96"/>
        <end position="405"/>
    </location>
</feature>
<dbReference type="InterPro" id="IPR045126">
    <property type="entry name" value="TRAPPC10/Trs130"/>
</dbReference>
<gene>
    <name evidence="8" type="ORF">GOMPHAMPRED_005563</name>
</gene>
<dbReference type="Proteomes" id="UP000664169">
    <property type="component" value="Unassembled WGS sequence"/>
</dbReference>
<reference evidence="8" key="1">
    <citation type="submission" date="2021-03" db="EMBL/GenBank/DDBJ databases">
        <authorList>
            <person name="Tagirdzhanova G."/>
        </authorList>
    </citation>
    <scope>NUCLEOTIDE SEQUENCE</scope>
</reference>
<keyword evidence="9" id="KW-1185">Reference proteome</keyword>
<keyword evidence="3" id="KW-0333">Golgi apparatus</keyword>
<evidence type="ECO:0000313" key="8">
    <source>
        <dbReference type="EMBL" id="CAF9930079.1"/>
    </source>
</evidence>
<dbReference type="OrthoDB" id="10256906at2759"/>
<dbReference type="Pfam" id="PF24965">
    <property type="entry name" value="TRS130_4HB"/>
    <property type="match status" value="1"/>
</dbReference>
<dbReference type="GO" id="GO:1990071">
    <property type="term" value="C:TRAPPII protein complex"/>
    <property type="evidence" value="ECO:0007669"/>
    <property type="project" value="InterPro"/>
</dbReference>
<comment type="caution">
    <text evidence="8">The sequence shown here is derived from an EMBL/GenBank/DDBJ whole genome shotgun (WGS) entry which is preliminary data.</text>
</comment>
<proteinExistence type="predicted"/>
<feature type="region of interest" description="Disordered" evidence="4">
    <location>
        <begin position="60"/>
        <end position="107"/>
    </location>
</feature>
<protein>
    <recommendedName>
        <fullName evidence="10">Trafficking protein particle complex subunit 10</fullName>
    </recommendedName>
</protein>